<dbReference type="RefSeq" id="WP_192012096.1">
    <property type="nucleotide sequence ID" value="NZ_JACYTQ010000011.1"/>
</dbReference>
<dbReference type="EMBL" id="JACYTQ010000011">
    <property type="protein sequence ID" value="MBD8491218.1"/>
    <property type="molecule type" value="Genomic_DNA"/>
</dbReference>
<keyword evidence="3" id="KW-1185">Reference proteome</keyword>
<organism evidence="2 3">
    <name type="scientific">Echinicola arenosa</name>
    <dbReference type="NCBI Taxonomy" id="2774144"/>
    <lineage>
        <taxon>Bacteria</taxon>
        <taxon>Pseudomonadati</taxon>
        <taxon>Bacteroidota</taxon>
        <taxon>Cytophagia</taxon>
        <taxon>Cytophagales</taxon>
        <taxon>Cyclobacteriaceae</taxon>
        <taxon>Echinicola</taxon>
    </lineage>
</organism>
<sequence>MSWMDKDAGKLLQRSFVIGLIGIVLCLIPMANAILTFMDQEKLFFLNGFGLGAQLVALSMAVLVLRKRKVDQEHQEKAKRMIIALGVSLLFFILNR</sequence>
<protein>
    <submittedName>
        <fullName evidence="2">Uncharacterized protein</fullName>
    </submittedName>
</protein>
<reference evidence="2 3" key="1">
    <citation type="submission" date="2020-09" db="EMBL/GenBank/DDBJ databases">
        <title>Echinicola sp. CAU 1574 isolated from sand of Sido Beach.</title>
        <authorList>
            <person name="Kim W."/>
        </authorList>
    </citation>
    <scope>NUCLEOTIDE SEQUENCE [LARGE SCALE GENOMIC DNA]</scope>
    <source>
        <strain evidence="2 3">CAU 1574</strain>
    </source>
</reference>
<feature type="transmembrane region" description="Helical" evidence="1">
    <location>
        <begin position="16"/>
        <end position="38"/>
    </location>
</feature>
<evidence type="ECO:0000256" key="1">
    <source>
        <dbReference type="SAM" id="Phobius"/>
    </source>
</evidence>
<keyword evidence="1" id="KW-1133">Transmembrane helix</keyword>
<name>A0ABR9AR07_9BACT</name>
<keyword evidence="1" id="KW-0472">Membrane</keyword>
<evidence type="ECO:0000313" key="2">
    <source>
        <dbReference type="EMBL" id="MBD8491218.1"/>
    </source>
</evidence>
<proteinExistence type="predicted"/>
<keyword evidence="1" id="KW-0812">Transmembrane</keyword>
<accession>A0ABR9AR07</accession>
<dbReference type="Proteomes" id="UP000647133">
    <property type="component" value="Unassembled WGS sequence"/>
</dbReference>
<gene>
    <name evidence="2" type="ORF">IFO69_20865</name>
</gene>
<evidence type="ECO:0000313" key="3">
    <source>
        <dbReference type="Proteomes" id="UP000647133"/>
    </source>
</evidence>
<feature type="transmembrane region" description="Helical" evidence="1">
    <location>
        <begin position="44"/>
        <end position="65"/>
    </location>
</feature>
<comment type="caution">
    <text evidence="2">The sequence shown here is derived from an EMBL/GenBank/DDBJ whole genome shotgun (WGS) entry which is preliminary data.</text>
</comment>
<feature type="transmembrane region" description="Helical" evidence="1">
    <location>
        <begin position="77"/>
        <end position="94"/>
    </location>
</feature>